<dbReference type="Pfam" id="PF02759">
    <property type="entry name" value="RUN"/>
    <property type="match status" value="2"/>
</dbReference>
<feature type="domain" description="PH" evidence="4">
    <location>
        <begin position="113"/>
        <end position="214"/>
    </location>
</feature>
<evidence type="ECO:0000256" key="3">
    <source>
        <dbReference type="SAM" id="MobiDB-lite"/>
    </source>
</evidence>
<evidence type="ECO:0000259" key="5">
    <source>
        <dbReference type="PROSITE" id="PS50826"/>
    </source>
</evidence>
<dbReference type="InterPro" id="IPR037213">
    <property type="entry name" value="Run_dom_sf"/>
</dbReference>
<feature type="compositionally biased region" description="Basic and acidic residues" evidence="3">
    <location>
        <begin position="288"/>
        <end position="314"/>
    </location>
</feature>
<feature type="domain" description="PH" evidence="4">
    <location>
        <begin position="2"/>
        <end position="101"/>
    </location>
</feature>
<dbReference type="Gene3D" id="1.20.58.900">
    <property type="match status" value="2"/>
</dbReference>
<feature type="domain" description="RUN" evidence="5">
    <location>
        <begin position="1055"/>
        <end position="1204"/>
    </location>
</feature>
<feature type="compositionally biased region" description="Basic and acidic residues" evidence="3">
    <location>
        <begin position="336"/>
        <end position="352"/>
    </location>
</feature>
<evidence type="ECO:0000313" key="7">
    <source>
        <dbReference type="Proteomes" id="UP001150062"/>
    </source>
</evidence>
<gene>
    <name evidence="6" type="ORF">M0813_26590</name>
</gene>
<dbReference type="Proteomes" id="UP001150062">
    <property type="component" value="Unassembled WGS sequence"/>
</dbReference>
<keyword evidence="2" id="KW-0458">Lysosome</keyword>
<dbReference type="Gene3D" id="2.30.29.30">
    <property type="entry name" value="Pleckstrin-homology domain (PH domain)/Phosphotyrosine-binding domain (PTB)"/>
    <property type="match status" value="2"/>
</dbReference>
<comment type="caution">
    <text evidence="6">The sequence shown here is derived from an EMBL/GenBank/DDBJ whole genome shotgun (WGS) entry which is preliminary data.</text>
</comment>
<organism evidence="6 7">
    <name type="scientific">Anaeramoeba flamelloides</name>
    <dbReference type="NCBI Taxonomy" id="1746091"/>
    <lineage>
        <taxon>Eukaryota</taxon>
        <taxon>Metamonada</taxon>
        <taxon>Anaeramoebidae</taxon>
        <taxon>Anaeramoeba</taxon>
    </lineage>
</organism>
<feature type="compositionally biased region" description="Basic residues" evidence="3">
    <location>
        <begin position="353"/>
        <end position="363"/>
    </location>
</feature>
<feature type="compositionally biased region" description="Acidic residues" evidence="3">
    <location>
        <begin position="939"/>
        <end position="958"/>
    </location>
</feature>
<reference evidence="6" key="1">
    <citation type="submission" date="2022-08" db="EMBL/GenBank/DDBJ databases">
        <title>Novel sulfate-reducing endosymbionts in the free-living metamonad Anaeramoeba.</title>
        <authorList>
            <person name="Jerlstrom-Hultqvist J."/>
            <person name="Cepicka I."/>
            <person name="Gallot-Lavallee L."/>
            <person name="Salas-Leiva D."/>
            <person name="Curtis B.A."/>
            <person name="Zahonova K."/>
            <person name="Pipaliya S."/>
            <person name="Dacks J."/>
            <person name="Roger A.J."/>
        </authorList>
    </citation>
    <scope>NUCLEOTIDE SEQUENCE</scope>
    <source>
        <strain evidence="6">Schooner1</strain>
    </source>
</reference>
<comment type="subcellular location">
    <subcellularLocation>
        <location evidence="1">Lysosome membrane</location>
    </subcellularLocation>
</comment>
<evidence type="ECO:0000313" key="6">
    <source>
        <dbReference type="EMBL" id="KAJ6237797.1"/>
    </source>
</evidence>
<dbReference type="EMBL" id="JAOAOG010000237">
    <property type="protein sequence ID" value="KAJ6237797.1"/>
    <property type="molecule type" value="Genomic_DNA"/>
</dbReference>
<name>A0ABQ8Y0T5_9EUKA</name>
<dbReference type="PROSITE" id="PS50826">
    <property type="entry name" value="RUN"/>
    <property type="match status" value="1"/>
</dbReference>
<keyword evidence="7" id="KW-1185">Reference proteome</keyword>
<feature type="compositionally biased region" description="Basic and acidic residues" evidence="3">
    <location>
        <begin position="965"/>
        <end position="974"/>
    </location>
</feature>
<feature type="compositionally biased region" description="Acidic residues" evidence="3">
    <location>
        <begin position="528"/>
        <end position="537"/>
    </location>
</feature>
<feature type="region of interest" description="Disordered" evidence="3">
    <location>
        <begin position="288"/>
        <end position="363"/>
    </location>
</feature>
<feature type="region of interest" description="Disordered" evidence="3">
    <location>
        <begin position="685"/>
        <end position="717"/>
    </location>
</feature>
<sequence>MKKLFSGELFKLSGNRNKYQKRFCELINTFLTYRTNESSKETRGTIFIMEYDLKRDPNNIVSQHSIKLIPHTSDLTREYNFYASSLQILDNFIQAYEQAKRGLQATIQKSLTIPEMSGWLERKEDRKIGTKWAKRFCECRLNKMNVYNNDEEAKLIVSIPLNFTIVRPYSHNKGKNSDSYFMFVGSTDEDTHNFRANSASVMYLWVETIYKSKKYSLENPINKNKDKSQSLFLHDKPKKEVLKRSEKSRNFIAFNKFKEKSKHGKTKSMSVQGLDSFDDWVNIDDVNNKNKEETNEKKFQNDKQEIKDQKEIEKSQNVPNPIKNTLIKKKIHKKKPEFLKKNEKKKNELKKEKEKKRKKKKLKPKYSELLSIYNLMNNHEWWENENENEKEDSKEKEDNQENEQDKKKKKPKANLIKFDSFGGNFIEDNEFYSDEEFHKKLKNEEEERIWKEQRRVEQEINLKKKKERRQDKQKDVYLIIKDLIKISPLVYEKQINDNIVNTINKEIEKDEGKENGENEEKKNQKGEEEIEEEEEENGNGNGNENNKDNDHGIENEKEQKQEQEKDQIEMEKENQDQDQDENKNTNNNIGGYCLADLEPMNFQDMIMYNPNNDGLQEKDKKVYTMEDLVKTSIESQKKEINKGKIKLKKNTEKTIESLRENRRTTTNTLMKSELLRKLAFKQKNNDGIENNNASSKPNSNINETGTIKGSNNKETNNMNDEIAKKNQKLSEQFIFDLTSTVSEIQMKYLDDEKIKQGIIKTIRIYGKRKFKVDNKDNNGYMIVKMFTSLFLSNRKTIDQNNESEKVSFYENAVKLNHELMKPSYHFVSKRKAQQISKHDPELFKATSFFLSGLNDSRLIQWLDILSKRDFIQKIYTNESLLYDQEFLSGIVFSLSPLERLHFSLADDYQILLNGYKFGEETPKTNFSKMRIKSSVPLLAEDDDSSSETSDSESTEDEISINKNANKNDDNDSNLKNDNNNNNNSSISINNKNKKNKKSKLENEFQLQKEEELKKSFTHETRFWELYKTCIKLVDYFAKYNNDQKMELGKESANNALKGVIRKELLPNINELLHNGFKRNVFLSATKNHIWTYLNLVVGEKPNKKNKNFESFQDLQSSIKKIESGTLFSAKKSIENYNLKLFGWICDSINNKKLPTYILQLSESKYSIKKFSTTSILNNPSSCQQFSEILSLISKIPLELVIKKAL</sequence>
<dbReference type="InterPro" id="IPR001849">
    <property type="entry name" value="PH_domain"/>
</dbReference>
<feature type="compositionally biased region" description="Basic residues" evidence="3">
    <location>
        <begin position="326"/>
        <end position="335"/>
    </location>
</feature>
<evidence type="ECO:0000256" key="2">
    <source>
        <dbReference type="ARBA" id="ARBA00023228"/>
    </source>
</evidence>
<accession>A0ABQ8Y0T5</accession>
<feature type="compositionally biased region" description="Basic and acidic residues" evidence="3">
    <location>
        <begin position="510"/>
        <end position="527"/>
    </location>
</feature>
<feature type="compositionally biased region" description="Low complexity" evidence="3">
    <location>
        <begin position="975"/>
        <end position="990"/>
    </location>
</feature>
<dbReference type="InterPro" id="IPR004012">
    <property type="entry name" value="Run_dom"/>
</dbReference>
<dbReference type="InterPro" id="IPR011993">
    <property type="entry name" value="PH-like_dom_sf"/>
</dbReference>
<proteinExistence type="predicted"/>
<evidence type="ECO:0000259" key="4">
    <source>
        <dbReference type="PROSITE" id="PS50003"/>
    </source>
</evidence>
<feature type="region of interest" description="Disordered" evidence="3">
    <location>
        <begin position="384"/>
        <end position="412"/>
    </location>
</feature>
<evidence type="ECO:0000256" key="1">
    <source>
        <dbReference type="ARBA" id="ARBA00004656"/>
    </source>
</evidence>
<feature type="compositionally biased region" description="Basic and acidic residues" evidence="3">
    <location>
        <begin position="391"/>
        <end position="406"/>
    </location>
</feature>
<feature type="region of interest" description="Disordered" evidence="3">
    <location>
        <begin position="510"/>
        <end position="587"/>
    </location>
</feature>
<feature type="compositionally biased region" description="Basic and acidic residues" evidence="3">
    <location>
        <begin position="545"/>
        <end position="583"/>
    </location>
</feature>
<protein>
    <submittedName>
        <fullName evidence="6">Brwd3</fullName>
    </submittedName>
</protein>
<feature type="region of interest" description="Disordered" evidence="3">
    <location>
        <begin position="938"/>
        <end position="1000"/>
    </location>
</feature>
<dbReference type="SUPFAM" id="SSF50729">
    <property type="entry name" value="PH domain-like"/>
    <property type="match status" value="2"/>
</dbReference>
<dbReference type="SMART" id="SM00233">
    <property type="entry name" value="PH"/>
    <property type="match status" value="2"/>
</dbReference>
<dbReference type="PROSITE" id="PS50003">
    <property type="entry name" value="PH_DOMAIN"/>
    <property type="match status" value="2"/>
</dbReference>